<proteinExistence type="inferred from homology"/>
<dbReference type="InterPro" id="IPR011601">
    <property type="entry name" value="MurB_C"/>
</dbReference>
<dbReference type="Gene3D" id="3.90.78.10">
    <property type="entry name" value="UDP-N-acetylenolpyruvoylglucosamine reductase, C-terminal domain"/>
    <property type="match status" value="1"/>
</dbReference>
<feature type="active site" evidence="16">
    <location>
        <position position="182"/>
    </location>
</feature>
<evidence type="ECO:0000256" key="12">
    <source>
        <dbReference type="ARBA" id="ARBA00023002"/>
    </source>
</evidence>
<keyword evidence="13 16" id="KW-0131">Cell cycle</keyword>
<feature type="active site" description="Proton donor" evidence="16">
    <location>
        <position position="231"/>
    </location>
</feature>
<dbReference type="Pfam" id="PF02873">
    <property type="entry name" value="MurB_C"/>
    <property type="match status" value="1"/>
</dbReference>
<evidence type="ECO:0000256" key="3">
    <source>
        <dbReference type="ARBA" id="ARBA00004496"/>
    </source>
</evidence>
<evidence type="ECO:0000256" key="7">
    <source>
        <dbReference type="ARBA" id="ARBA00022630"/>
    </source>
</evidence>
<comment type="similarity">
    <text evidence="16">Belongs to the MurB family.</text>
</comment>
<dbReference type="PANTHER" id="PTHR21071:SF4">
    <property type="entry name" value="UDP-N-ACETYLENOLPYRUVOYLGLUCOSAMINE REDUCTASE"/>
    <property type="match status" value="1"/>
</dbReference>
<dbReference type="GO" id="GO:0008762">
    <property type="term" value="F:UDP-N-acetylmuramate dehydrogenase activity"/>
    <property type="evidence" value="ECO:0007669"/>
    <property type="project" value="UniProtKB-UniRule"/>
</dbReference>
<dbReference type="SUPFAM" id="SSF56194">
    <property type="entry name" value="Uridine diphospho-N-Acetylenolpyruvylglucosamine reductase, MurB, C-terminal domain"/>
    <property type="match status" value="1"/>
</dbReference>
<evidence type="ECO:0000313" key="18">
    <source>
        <dbReference type="EMBL" id="BDE07927.1"/>
    </source>
</evidence>
<dbReference type="PROSITE" id="PS51387">
    <property type="entry name" value="FAD_PCMH"/>
    <property type="match status" value="1"/>
</dbReference>
<reference evidence="18 19" key="1">
    <citation type="journal article" date="2022" name="ISME Commun">
        <title>Vulcanimicrobium alpinus gen. nov. sp. nov., the first cultivated representative of the candidate phylum 'Eremiobacterota', is a metabolically versatile aerobic anoxygenic phototroph.</title>
        <authorList>
            <person name="Yabe S."/>
            <person name="Muto K."/>
            <person name="Abe K."/>
            <person name="Yokota A."/>
            <person name="Staudigel H."/>
            <person name="Tebo B.M."/>
        </authorList>
    </citation>
    <scope>NUCLEOTIDE SEQUENCE [LARGE SCALE GENOMIC DNA]</scope>
    <source>
        <strain evidence="18 19">WC8-2</strain>
    </source>
</reference>
<dbReference type="InterPro" id="IPR003170">
    <property type="entry name" value="MurB"/>
</dbReference>
<dbReference type="PANTHER" id="PTHR21071">
    <property type="entry name" value="UDP-N-ACETYLENOLPYRUVOYLGLUCOSAMINE REDUCTASE"/>
    <property type="match status" value="1"/>
</dbReference>
<evidence type="ECO:0000256" key="11">
    <source>
        <dbReference type="ARBA" id="ARBA00022984"/>
    </source>
</evidence>
<dbReference type="NCBIfam" id="NF010480">
    <property type="entry name" value="PRK13905.1"/>
    <property type="match status" value="1"/>
</dbReference>
<dbReference type="GO" id="GO:0071555">
    <property type="term" value="P:cell wall organization"/>
    <property type="evidence" value="ECO:0007669"/>
    <property type="project" value="UniProtKB-KW"/>
</dbReference>
<keyword evidence="9 16" id="KW-0521">NADP</keyword>
<dbReference type="InterPro" id="IPR006094">
    <property type="entry name" value="Oxid_FAD_bind_N"/>
</dbReference>
<sequence length="309" mass="33212">MKTVRLLDDGDRDALRERFGERARFAQPLAPFTWWKIGGPADALVDVESAEELAFVLLRVRKRRLPMFVLGSGSNLLVGDGGIRGIVLRLEGEFSTLDVRAENGTVIAAAGGSASLPALCAQVATLGGIGVDGLAGIPATVGGAIRMNAGTDREIGEFAREVIVQAPARPEPHRVDVGWRYRQTSLPRDAIVARAELRFERGDAAAVRERLQSRLVRRKATQPVAIPNSGSCFRNPEGDHAGRLIEAAGAKGWREGGAEVSPLHANFIVNTGGASARDVATLLTRVRRAVQDEFGVELHLEVHLVGEFH</sequence>
<name>A0AAN1Y0M6_UNVUL</name>
<evidence type="ECO:0000256" key="5">
    <source>
        <dbReference type="ARBA" id="ARBA00022490"/>
    </source>
</evidence>
<gene>
    <name evidence="16 18" type="primary">murB</name>
    <name evidence="18" type="ORF">WPS_32030</name>
</gene>
<evidence type="ECO:0000256" key="9">
    <source>
        <dbReference type="ARBA" id="ARBA00022857"/>
    </source>
</evidence>
<keyword evidence="19" id="KW-1185">Reference proteome</keyword>
<evidence type="ECO:0000256" key="15">
    <source>
        <dbReference type="ARBA" id="ARBA00048914"/>
    </source>
</evidence>
<comment type="pathway">
    <text evidence="4 16">Cell wall biogenesis; peptidoglycan biosynthesis.</text>
</comment>
<dbReference type="Gene3D" id="3.30.465.10">
    <property type="match status" value="1"/>
</dbReference>
<dbReference type="GO" id="GO:0009252">
    <property type="term" value="P:peptidoglycan biosynthetic process"/>
    <property type="evidence" value="ECO:0007669"/>
    <property type="project" value="UniProtKB-UniRule"/>
</dbReference>
<evidence type="ECO:0000259" key="17">
    <source>
        <dbReference type="PROSITE" id="PS51387"/>
    </source>
</evidence>
<comment type="subcellular location">
    <subcellularLocation>
        <location evidence="3 16">Cytoplasm</location>
    </subcellularLocation>
</comment>
<dbReference type="RefSeq" id="WP_317995490.1">
    <property type="nucleotide sequence ID" value="NZ_AP025523.1"/>
</dbReference>
<evidence type="ECO:0000256" key="1">
    <source>
        <dbReference type="ARBA" id="ARBA00001974"/>
    </source>
</evidence>
<evidence type="ECO:0000256" key="2">
    <source>
        <dbReference type="ARBA" id="ARBA00003921"/>
    </source>
</evidence>
<dbReference type="HAMAP" id="MF_00037">
    <property type="entry name" value="MurB"/>
    <property type="match status" value="1"/>
</dbReference>
<dbReference type="AlphaFoldDB" id="A0AAN1Y0M6"/>
<feature type="domain" description="FAD-binding PCMH-type" evidence="17">
    <location>
        <begin position="37"/>
        <end position="202"/>
    </location>
</feature>
<evidence type="ECO:0000256" key="16">
    <source>
        <dbReference type="HAMAP-Rule" id="MF_00037"/>
    </source>
</evidence>
<dbReference type="GO" id="GO:0051301">
    <property type="term" value="P:cell division"/>
    <property type="evidence" value="ECO:0007669"/>
    <property type="project" value="UniProtKB-KW"/>
</dbReference>
<dbReference type="EMBL" id="AP025523">
    <property type="protein sequence ID" value="BDE07927.1"/>
    <property type="molecule type" value="Genomic_DNA"/>
</dbReference>
<dbReference type="Pfam" id="PF01565">
    <property type="entry name" value="FAD_binding_4"/>
    <property type="match status" value="1"/>
</dbReference>
<accession>A0AAN1Y0M6</accession>
<evidence type="ECO:0000256" key="14">
    <source>
        <dbReference type="ARBA" id="ARBA00023316"/>
    </source>
</evidence>
<keyword evidence="8 16" id="KW-0274">FAD</keyword>
<evidence type="ECO:0000256" key="13">
    <source>
        <dbReference type="ARBA" id="ARBA00023306"/>
    </source>
</evidence>
<keyword evidence="5 16" id="KW-0963">Cytoplasm</keyword>
<keyword evidence="10 16" id="KW-0133">Cell shape</keyword>
<dbReference type="EC" id="1.3.1.98" evidence="16"/>
<dbReference type="GO" id="GO:0071949">
    <property type="term" value="F:FAD binding"/>
    <property type="evidence" value="ECO:0007669"/>
    <property type="project" value="InterPro"/>
</dbReference>
<comment type="function">
    <text evidence="2 16">Cell wall formation.</text>
</comment>
<comment type="cofactor">
    <cofactor evidence="1 16">
        <name>FAD</name>
        <dbReference type="ChEBI" id="CHEBI:57692"/>
    </cofactor>
</comment>
<dbReference type="InterPro" id="IPR016166">
    <property type="entry name" value="FAD-bd_PCMH"/>
</dbReference>
<keyword evidence="12 16" id="KW-0560">Oxidoreductase</keyword>
<evidence type="ECO:0000256" key="10">
    <source>
        <dbReference type="ARBA" id="ARBA00022960"/>
    </source>
</evidence>
<comment type="catalytic activity">
    <reaction evidence="15 16">
        <text>UDP-N-acetyl-alpha-D-muramate + NADP(+) = UDP-N-acetyl-3-O-(1-carboxyvinyl)-alpha-D-glucosamine + NADPH + H(+)</text>
        <dbReference type="Rhea" id="RHEA:12248"/>
        <dbReference type="ChEBI" id="CHEBI:15378"/>
        <dbReference type="ChEBI" id="CHEBI:57783"/>
        <dbReference type="ChEBI" id="CHEBI:58349"/>
        <dbReference type="ChEBI" id="CHEBI:68483"/>
        <dbReference type="ChEBI" id="CHEBI:70757"/>
        <dbReference type="EC" id="1.3.1.98"/>
    </reaction>
</comment>
<feature type="active site" evidence="16">
    <location>
        <position position="301"/>
    </location>
</feature>
<keyword evidence="11 16" id="KW-0573">Peptidoglycan synthesis</keyword>
<keyword evidence="6 16" id="KW-0132">Cell division</keyword>
<evidence type="ECO:0000256" key="6">
    <source>
        <dbReference type="ARBA" id="ARBA00022618"/>
    </source>
</evidence>
<keyword evidence="7 16" id="KW-0285">Flavoprotein</keyword>
<dbReference type="GO" id="GO:0008360">
    <property type="term" value="P:regulation of cell shape"/>
    <property type="evidence" value="ECO:0007669"/>
    <property type="project" value="UniProtKB-KW"/>
</dbReference>
<dbReference type="NCBIfam" id="TIGR00179">
    <property type="entry name" value="murB"/>
    <property type="match status" value="1"/>
</dbReference>
<dbReference type="GO" id="GO:0005829">
    <property type="term" value="C:cytosol"/>
    <property type="evidence" value="ECO:0007669"/>
    <property type="project" value="TreeGrafter"/>
</dbReference>
<dbReference type="Gene3D" id="3.30.43.10">
    <property type="entry name" value="Uridine Diphospho-n-acetylenolpyruvylglucosamine Reductase, domain 2"/>
    <property type="match status" value="1"/>
</dbReference>
<dbReference type="SUPFAM" id="SSF56176">
    <property type="entry name" value="FAD-binding/transporter-associated domain-like"/>
    <property type="match status" value="1"/>
</dbReference>
<protein>
    <recommendedName>
        <fullName evidence="16">UDP-N-acetylenolpyruvoylglucosamine reductase</fullName>
        <ecNumber evidence="16">1.3.1.98</ecNumber>
    </recommendedName>
    <alternativeName>
        <fullName evidence="16">UDP-N-acetylmuramate dehydrogenase</fullName>
    </alternativeName>
</protein>
<organism evidence="18 19">
    <name type="scientific">Vulcanimicrobium alpinum</name>
    <dbReference type="NCBI Taxonomy" id="3016050"/>
    <lineage>
        <taxon>Bacteria</taxon>
        <taxon>Bacillati</taxon>
        <taxon>Vulcanimicrobiota</taxon>
        <taxon>Vulcanimicrobiia</taxon>
        <taxon>Vulcanimicrobiales</taxon>
        <taxon>Vulcanimicrobiaceae</taxon>
        <taxon>Vulcanimicrobium</taxon>
    </lineage>
</organism>
<dbReference type="Proteomes" id="UP001317532">
    <property type="component" value="Chromosome"/>
</dbReference>
<evidence type="ECO:0000256" key="8">
    <source>
        <dbReference type="ARBA" id="ARBA00022827"/>
    </source>
</evidence>
<keyword evidence="14 16" id="KW-0961">Cell wall biogenesis/degradation</keyword>
<dbReference type="InterPro" id="IPR016169">
    <property type="entry name" value="FAD-bd_PCMH_sub2"/>
</dbReference>
<evidence type="ECO:0000256" key="4">
    <source>
        <dbReference type="ARBA" id="ARBA00004752"/>
    </source>
</evidence>
<evidence type="ECO:0000313" key="19">
    <source>
        <dbReference type="Proteomes" id="UP001317532"/>
    </source>
</evidence>
<dbReference type="InterPro" id="IPR036318">
    <property type="entry name" value="FAD-bd_PCMH-like_sf"/>
</dbReference>
<dbReference type="InterPro" id="IPR016167">
    <property type="entry name" value="FAD-bd_PCMH_sub1"/>
</dbReference>
<dbReference type="InterPro" id="IPR036635">
    <property type="entry name" value="MurB_C_sf"/>
</dbReference>
<dbReference type="KEGG" id="vab:WPS_32030"/>